<name>A0ABQ8QZ12_FUSEQ</name>
<organism evidence="1 2">
    <name type="scientific">Fusarium equiseti</name>
    <name type="common">Fusarium scirpi</name>
    <dbReference type="NCBI Taxonomy" id="61235"/>
    <lineage>
        <taxon>Eukaryota</taxon>
        <taxon>Fungi</taxon>
        <taxon>Dikarya</taxon>
        <taxon>Ascomycota</taxon>
        <taxon>Pezizomycotina</taxon>
        <taxon>Sordariomycetes</taxon>
        <taxon>Hypocreomycetidae</taxon>
        <taxon>Hypocreales</taxon>
        <taxon>Nectriaceae</taxon>
        <taxon>Fusarium</taxon>
        <taxon>Fusarium incarnatum-equiseti species complex</taxon>
    </lineage>
</organism>
<accession>A0ABQ8QZ12</accession>
<evidence type="ECO:0000313" key="1">
    <source>
        <dbReference type="EMBL" id="KAJ4116162.1"/>
    </source>
</evidence>
<dbReference type="Proteomes" id="UP001152024">
    <property type="component" value="Unassembled WGS sequence"/>
</dbReference>
<gene>
    <name evidence="1" type="ORF">NW768_011135</name>
</gene>
<keyword evidence="2" id="KW-1185">Reference proteome</keyword>
<dbReference type="EMBL" id="JAOQBH010000026">
    <property type="protein sequence ID" value="KAJ4116162.1"/>
    <property type="molecule type" value="Genomic_DNA"/>
</dbReference>
<evidence type="ECO:0000313" key="2">
    <source>
        <dbReference type="Proteomes" id="UP001152024"/>
    </source>
</evidence>
<comment type="caution">
    <text evidence="1">The sequence shown here is derived from an EMBL/GenBank/DDBJ whole genome shotgun (WGS) entry which is preliminary data.</text>
</comment>
<reference evidence="1" key="1">
    <citation type="submission" date="2022-09" db="EMBL/GenBank/DDBJ databases">
        <title>Fusarium specimens isolated from Avocado Roots.</title>
        <authorList>
            <person name="Stajich J."/>
            <person name="Roper C."/>
            <person name="Heimlech-Rivalta G."/>
        </authorList>
    </citation>
    <scope>NUCLEOTIDE SEQUENCE</scope>
    <source>
        <strain evidence="1">CF00095</strain>
    </source>
</reference>
<sequence length="242" mass="28285">MDQFSHAPKALETIVRWSRNLEKLSIIPRDFYNPYHAHRPFKEWDFATVQPILETQMANLRELSILPLFHGCDQLVRDIDNLNLTGFTKLEVLTLSSFQTGYDTRHIPRILAPNLRILNWLVPVYNSAEQWAIPEEWVMPEDGVSPEEWAIPQDWVSPEEKIEDFDQKKEDWVRAMVDFAAKEQQRLREIYIGFKSQEQGRGDDELCVVHPARLEKLARDSEKLGIKIRYDGTSIEKVSVLP</sequence>
<proteinExistence type="predicted"/>
<protein>
    <submittedName>
        <fullName evidence="1">Uncharacterized protein</fullName>
    </submittedName>
</protein>